<keyword evidence="2" id="KW-1185">Reference proteome</keyword>
<sequence>MSVLMVRSTVRADKVAEVIAGAQKMFSAIEEARVEGVRYASCLLPDGVTFVALLEVEEGIENPLPALPAFREFQEDLRGWLAGPPSPEPMRVIGSYRLFGQ</sequence>
<evidence type="ECO:0000313" key="2">
    <source>
        <dbReference type="Proteomes" id="UP001163203"/>
    </source>
</evidence>
<evidence type="ECO:0008006" key="3">
    <source>
        <dbReference type="Google" id="ProtNLM"/>
    </source>
</evidence>
<proteinExistence type="predicted"/>
<gene>
    <name evidence="1" type="ORF">ORV05_03145</name>
</gene>
<name>A0ABY7B4G0_9PSEU</name>
<evidence type="ECO:0000313" key="1">
    <source>
        <dbReference type="EMBL" id="WAL66822.1"/>
    </source>
</evidence>
<dbReference type="EMBL" id="CP113836">
    <property type="protein sequence ID" value="WAL66822.1"/>
    <property type="molecule type" value="Genomic_DNA"/>
</dbReference>
<dbReference type="Proteomes" id="UP001163203">
    <property type="component" value="Chromosome"/>
</dbReference>
<protein>
    <recommendedName>
        <fullName evidence="3">ABM domain-containing protein</fullName>
    </recommendedName>
</protein>
<dbReference type="RefSeq" id="WP_268756946.1">
    <property type="nucleotide sequence ID" value="NZ_CP113836.1"/>
</dbReference>
<organism evidence="1 2">
    <name type="scientific">Amycolatopsis cynarae</name>
    <dbReference type="NCBI Taxonomy" id="2995223"/>
    <lineage>
        <taxon>Bacteria</taxon>
        <taxon>Bacillati</taxon>
        <taxon>Actinomycetota</taxon>
        <taxon>Actinomycetes</taxon>
        <taxon>Pseudonocardiales</taxon>
        <taxon>Pseudonocardiaceae</taxon>
        <taxon>Amycolatopsis</taxon>
    </lineage>
</organism>
<accession>A0ABY7B4G0</accession>
<reference evidence="1" key="1">
    <citation type="submission" date="2022-11" db="EMBL/GenBank/DDBJ databases">
        <authorList>
            <person name="Mo P."/>
        </authorList>
    </citation>
    <scope>NUCLEOTIDE SEQUENCE</scope>
    <source>
        <strain evidence="1">HUAS 11-8</strain>
    </source>
</reference>